<comment type="caution">
    <text evidence="2">The sequence shown here is derived from an EMBL/GenBank/DDBJ whole genome shotgun (WGS) entry which is preliminary data.</text>
</comment>
<feature type="region of interest" description="Disordered" evidence="1">
    <location>
        <begin position="46"/>
        <end position="68"/>
    </location>
</feature>
<proteinExistence type="predicted"/>
<reference evidence="3" key="1">
    <citation type="journal article" date="2019" name="Int. J. Syst. Evol. Microbiol.">
        <title>The Global Catalogue of Microorganisms (GCM) 10K type strain sequencing project: providing services to taxonomists for standard genome sequencing and annotation.</title>
        <authorList>
            <consortium name="The Broad Institute Genomics Platform"/>
            <consortium name="The Broad Institute Genome Sequencing Center for Infectious Disease"/>
            <person name="Wu L."/>
            <person name="Ma J."/>
        </authorList>
    </citation>
    <scope>NUCLEOTIDE SEQUENCE [LARGE SCALE GENOMIC DNA]</scope>
    <source>
        <strain evidence="3">JCM 14046</strain>
    </source>
</reference>
<gene>
    <name evidence="2" type="ORF">GCM10009737_22140</name>
</gene>
<keyword evidence="3" id="KW-1185">Reference proteome</keyword>
<dbReference type="EMBL" id="BAAAMY010000005">
    <property type="protein sequence ID" value="GAA1920197.1"/>
    <property type="molecule type" value="Genomic_DNA"/>
</dbReference>
<dbReference type="Proteomes" id="UP001501612">
    <property type="component" value="Unassembled WGS sequence"/>
</dbReference>
<name>A0ABP5AQR6_9ACTN</name>
<evidence type="ECO:0000313" key="2">
    <source>
        <dbReference type="EMBL" id="GAA1920197.1"/>
    </source>
</evidence>
<protein>
    <submittedName>
        <fullName evidence="2">Uncharacterized protein</fullName>
    </submittedName>
</protein>
<sequence length="68" mass="7432">MTRQVRRDRRDRTPVLRALLAHHVHLPWLAVALTTVPADPPLRTAPIVGTGWDPAPGSREVRVGGPVA</sequence>
<evidence type="ECO:0000313" key="3">
    <source>
        <dbReference type="Proteomes" id="UP001501612"/>
    </source>
</evidence>
<accession>A0ABP5AQR6</accession>
<organism evidence="2 3">
    <name type="scientific">Nocardioides lentus</name>
    <dbReference type="NCBI Taxonomy" id="338077"/>
    <lineage>
        <taxon>Bacteria</taxon>
        <taxon>Bacillati</taxon>
        <taxon>Actinomycetota</taxon>
        <taxon>Actinomycetes</taxon>
        <taxon>Propionibacteriales</taxon>
        <taxon>Nocardioidaceae</taxon>
        <taxon>Nocardioides</taxon>
    </lineage>
</organism>
<evidence type="ECO:0000256" key="1">
    <source>
        <dbReference type="SAM" id="MobiDB-lite"/>
    </source>
</evidence>